<dbReference type="InterPro" id="IPR013767">
    <property type="entry name" value="PAS_fold"/>
</dbReference>
<dbReference type="SMART" id="SM00421">
    <property type="entry name" value="HTH_LUXR"/>
    <property type="match status" value="1"/>
</dbReference>
<dbReference type="InterPro" id="IPR000014">
    <property type="entry name" value="PAS"/>
</dbReference>
<feature type="domain" description="PAS" evidence="5">
    <location>
        <begin position="42"/>
        <end position="82"/>
    </location>
</feature>
<evidence type="ECO:0000259" key="5">
    <source>
        <dbReference type="PROSITE" id="PS50112"/>
    </source>
</evidence>
<sequence length="238" mass="27632">MDIAKQMTLEEKLVADCQQMMAQVIESKWCFEVLFEKTFSPVLIHENGRILAINEAVTEQFGYSQKMLIGKQIQTLIDTLTPLPERAKILERIKAGNEQPYHTQCFKLDGTIVAVEIIPQHVSYENCTVDMVILRPFDDASIPLLESDEGNLTPRQQTILRHMTTGLAYKAIAERLHITLPTVHYHRREIFKKLQVNTRVQAVAWAWKKNDLPKKQYLRQSKANSLTRHHWWVQNLTN</sequence>
<keyword evidence="3" id="KW-0804">Transcription</keyword>
<dbReference type="SUPFAM" id="SSF46894">
    <property type="entry name" value="C-terminal effector domain of the bipartite response regulators"/>
    <property type="match status" value="1"/>
</dbReference>
<dbReference type="InterPro" id="IPR035965">
    <property type="entry name" value="PAS-like_dom_sf"/>
</dbReference>
<dbReference type="PANTHER" id="PTHR44688:SF16">
    <property type="entry name" value="DNA-BINDING TRANSCRIPTIONAL ACTIVATOR DEVR_DOSR"/>
    <property type="match status" value="1"/>
</dbReference>
<evidence type="ECO:0000256" key="1">
    <source>
        <dbReference type="ARBA" id="ARBA00023015"/>
    </source>
</evidence>
<dbReference type="InterPro" id="IPR036388">
    <property type="entry name" value="WH-like_DNA-bd_sf"/>
</dbReference>
<dbReference type="Pfam" id="PF00196">
    <property type="entry name" value="GerE"/>
    <property type="match status" value="1"/>
</dbReference>
<name>A0A3B0V2Q3_9ZZZZ</name>
<dbReference type="PRINTS" id="PR00038">
    <property type="entry name" value="HTHLUXR"/>
</dbReference>
<dbReference type="SUPFAM" id="SSF55785">
    <property type="entry name" value="PYP-like sensor domain (PAS domain)"/>
    <property type="match status" value="1"/>
</dbReference>
<evidence type="ECO:0000256" key="2">
    <source>
        <dbReference type="ARBA" id="ARBA00023125"/>
    </source>
</evidence>
<dbReference type="GO" id="GO:0003677">
    <property type="term" value="F:DNA binding"/>
    <property type="evidence" value="ECO:0007669"/>
    <property type="project" value="UniProtKB-KW"/>
</dbReference>
<dbReference type="PANTHER" id="PTHR44688">
    <property type="entry name" value="DNA-BINDING TRANSCRIPTIONAL ACTIVATOR DEVR_DOSR"/>
    <property type="match status" value="1"/>
</dbReference>
<dbReference type="Pfam" id="PF00989">
    <property type="entry name" value="PAS"/>
    <property type="match status" value="1"/>
</dbReference>
<keyword evidence="2" id="KW-0238">DNA-binding</keyword>
<evidence type="ECO:0008006" key="7">
    <source>
        <dbReference type="Google" id="ProtNLM"/>
    </source>
</evidence>
<feature type="domain" description="HTH luxR-type" evidence="4">
    <location>
        <begin position="145"/>
        <end position="210"/>
    </location>
</feature>
<dbReference type="CDD" id="cd00130">
    <property type="entry name" value="PAS"/>
    <property type="match status" value="1"/>
</dbReference>
<dbReference type="PROSITE" id="PS50043">
    <property type="entry name" value="HTH_LUXR_2"/>
    <property type="match status" value="1"/>
</dbReference>
<protein>
    <recommendedName>
        <fullName evidence="7">HTH luxR-type domain-containing protein</fullName>
    </recommendedName>
</protein>
<evidence type="ECO:0000313" key="6">
    <source>
        <dbReference type="EMBL" id="VAW37795.1"/>
    </source>
</evidence>
<evidence type="ECO:0000256" key="3">
    <source>
        <dbReference type="ARBA" id="ARBA00023163"/>
    </source>
</evidence>
<dbReference type="PROSITE" id="PS50112">
    <property type="entry name" value="PAS"/>
    <property type="match status" value="1"/>
</dbReference>
<dbReference type="NCBIfam" id="TIGR00229">
    <property type="entry name" value="sensory_box"/>
    <property type="match status" value="1"/>
</dbReference>
<gene>
    <name evidence="6" type="ORF">MNBD_CHLOROFLEXI01-1108</name>
</gene>
<reference evidence="6" key="1">
    <citation type="submission" date="2018-06" db="EMBL/GenBank/DDBJ databases">
        <authorList>
            <person name="Zhirakovskaya E."/>
        </authorList>
    </citation>
    <scope>NUCLEOTIDE SEQUENCE</scope>
</reference>
<accession>A0A3B0V2Q3</accession>
<dbReference type="Gene3D" id="3.30.450.20">
    <property type="entry name" value="PAS domain"/>
    <property type="match status" value="1"/>
</dbReference>
<dbReference type="CDD" id="cd06170">
    <property type="entry name" value="LuxR_C_like"/>
    <property type="match status" value="1"/>
</dbReference>
<dbReference type="Gene3D" id="1.10.10.10">
    <property type="entry name" value="Winged helix-like DNA-binding domain superfamily/Winged helix DNA-binding domain"/>
    <property type="match status" value="1"/>
</dbReference>
<dbReference type="EMBL" id="UOEU01000679">
    <property type="protein sequence ID" value="VAW37795.1"/>
    <property type="molecule type" value="Genomic_DNA"/>
</dbReference>
<dbReference type="GO" id="GO:0006355">
    <property type="term" value="P:regulation of DNA-templated transcription"/>
    <property type="evidence" value="ECO:0007669"/>
    <property type="project" value="InterPro"/>
</dbReference>
<organism evidence="6">
    <name type="scientific">hydrothermal vent metagenome</name>
    <dbReference type="NCBI Taxonomy" id="652676"/>
    <lineage>
        <taxon>unclassified sequences</taxon>
        <taxon>metagenomes</taxon>
        <taxon>ecological metagenomes</taxon>
    </lineage>
</organism>
<dbReference type="AlphaFoldDB" id="A0A3B0V2Q3"/>
<proteinExistence type="predicted"/>
<dbReference type="InterPro" id="IPR016032">
    <property type="entry name" value="Sig_transdc_resp-reg_C-effctor"/>
</dbReference>
<evidence type="ECO:0000259" key="4">
    <source>
        <dbReference type="PROSITE" id="PS50043"/>
    </source>
</evidence>
<keyword evidence="1" id="KW-0805">Transcription regulation</keyword>
<dbReference type="InterPro" id="IPR000792">
    <property type="entry name" value="Tscrpt_reg_LuxR_C"/>
</dbReference>